<dbReference type="InterPro" id="IPR007581">
    <property type="entry name" value="Endonuclease-V"/>
</dbReference>
<comment type="subcellular location">
    <subcellularLocation>
        <location evidence="1">Cytoplasm</location>
    </subcellularLocation>
</comment>
<evidence type="ECO:0000256" key="2">
    <source>
        <dbReference type="ARBA" id="ARBA00022490"/>
    </source>
</evidence>
<dbReference type="PANTHER" id="PTHR28511">
    <property type="entry name" value="ENDONUCLEASE V"/>
    <property type="match status" value="1"/>
</dbReference>
<dbReference type="EMBL" id="JBJQOH010000008">
    <property type="protein sequence ID" value="KAL3676237.1"/>
    <property type="molecule type" value="Genomic_DNA"/>
</dbReference>
<dbReference type="GO" id="GO:0005737">
    <property type="term" value="C:cytoplasm"/>
    <property type="evidence" value="ECO:0007669"/>
    <property type="project" value="UniProtKB-SubCell"/>
</dbReference>
<dbReference type="CDD" id="cd06559">
    <property type="entry name" value="Endonuclease_V"/>
    <property type="match status" value="1"/>
</dbReference>
<dbReference type="GO" id="GO:0004519">
    <property type="term" value="F:endonuclease activity"/>
    <property type="evidence" value="ECO:0007669"/>
    <property type="project" value="UniProtKB-KW"/>
</dbReference>
<dbReference type="Gene3D" id="3.30.2170.10">
    <property type="entry name" value="archaeoglobus fulgidus dsm 4304 superfamily"/>
    <property type="match status" value="1"/>
</dbReference>
<evidence type="ECO:0000256" key="4">
    <source>
        <dbReference type="ARBA" id="ARBA00022759"/>
    </source>
</evidence>
<evidence type="ECO:0000256" key="5">
    <source>
        <dbReference type="ARBA" id="ARBA00022801"/>
    </source>
</evidence>
<name>A0ABD3GDH8_9MARC</name>
<keyword evidence="5" id="KW-0378">Hydrolase</keyword>
<accession>A0ABD3GDH8</accession>
<keyword evidence="7" id="KW-1185">Reference proteome</keyword>
<keyword evidence="3" id="KW-0540">Nuclease</keyword>
<comment type="caution">
    <text evidence="6">The sequence shown here is derived from an EMBL/GenBank/DDBJ whole genome shotgun (WGS) entry which is preliminary data.</text>
</comment>
<proteinExistence type="predicted"/>
<keyword evidence="2" id="KW-0963">Cytoplasm</keyword>
<dbReference type="Pfam" id="PF04493">
    <property type="entry name" value="Endonuclease_5"/>
    <property type="match status" value="1"/>
</dbReference>
<protein>
    <recommendedName>
        <fullName evidence="8">Endonuclease V</fullName>
    </recommendedName>
</protein>
<organism evidence="6 7">
    <name type="scientific">Riccia sorocarpa</name>
    <dbReference type="NCBI Taxonomy" id="122646"/>
    <lineage>
        <taxon>Eukaryota</taxon>
        <taxon>Viridiplantae</taxon>
        <taxon>Streptophyta</taxon>
        <taxon>Embryophyta</taxon>
        <taxon>Marchantiophyta</taxon>
        <taxon>Marchantiopsida</taxon>
        <taxon>Marchantiidae</taxon>
        <taxon>Marchantiales</taxon>
        <taxon>Ricciaceae</taxon>
        <taxon>Riccia</taxon>
    </lineage>
</organism>
<evidence type="ECO:0008006" key="8">
    <source>
        <dbReference type="Google" id="ProtNLM"/>
    </source>
</evidence>
<dbReference type="GO" id="GO:0016787">
    <property type="term" value="F:hydrolase activity"/>
    <property type="evidence" value="ECO:0007669"/>
    <property type="project" value="UniProtKB-KW"/>
</dbReference>
<dbReference type="AlphaFoldDB" id="A0ABD3GDH8"/>
<dbReference type="PANTHER" id="PTHR28511:SF1">
    <property type="entry name" value="ENDONUCLEASE V"/>
    <property type="match status" value="1"/>
</dbReference>
<evidence type="ECO:0000256" key="1">
    <source>
        <dbReference type="ARBA" id="ARBA00004496"/>
    </source>
</evidence>
<evidence type="ECO:0000313" key="7">
    <source>
        <dbReference type="Proteomes" id="UP001633002"/>
    </source>
</evidence>
<evidence type="ECO:0000313" key="6">
    <source>
        <dbReference type="EMBL" id="KAL3676237.1"/>
    </source>
</evidence>
<evidence type="ECO:0000256" key="3">
    <source>
        <dbReference type="ARBA" id="ARBA00022722"/>
    </source>
</evidence>
<reference evidence="6 7" key="1">
    <citation type="submission" date="2024-09" db="EMBL/GenBank/DDBJ databases">
        <title>Chromosome-scale assembly of Riccia sorocarpa.</title>
        <authorList>
            <person name="Paukszto L."/>
        </authorList>
    </citation>
    <scope>NUCLEOTIDE SEQUENCE [LARGE SCALE GENOMIC DNA]</scope>
    <source>
        <strain evidence="6">LP-2024</strain>
        <tissue evidence="6">Aerial parts of the thallus</tissue>
    </source>
</reference>
<dbReference type="Proteomes" id="UP001633002">
    <property type="component" value="Unassembled WGS sequence"/>
</dbReference>
<keyword evidence="4" id="KW-0255">Endonuclease</keyword>
<gene>
    <name evidence="6" type="ORF">R1sor_026185</name>
</gene>
<sequence>MCREQEFLKSRLVLQDDFSWTLGTSSEQNGSSSGTDVVDRSTKGHRLRYVGGVDLSFSKSDPSFACGALVVLDFETLEVVYEDFCTVQLTLPYIPGFLAFRESPVLLNLLERMERKDSGLYPQLLMVDGNGILHPRGFGLASHLGVLANIPTIGVGKTVGQPGIPSR</sequence>